<dbReference type="CDD" id="cd03448">
    <property type="entry name" value="HDE_HSD"/>
    <property type="match status" value="1"/>
</dbReference>
<gene>
    <name evidence="3" type="ORF">OKW52_22745</name>
</gene>
<name>A0ABT3H5B3_9RHOB</name>
<dbReference type="RefSeq" id="WP_264507879.1">
    <property type="nucleotide sequence ID" value="NZ_JAPDFL010000002.1"/>
</dbReference>
<dbReference type="InterPro" id="IPR029069">
    <property type="entry name" value="HotDog_dom_sf"/>
</dbReference>
<organism evidence="3 4">
    <name type="scientific">Pararhodobacter zhoushanensis</name>
    <dbReference type="NCBI Taxonomy" id="2479545"/>
    <lineage>
        <taxon>Bacteria</taxon>
        <taxon>Pseudomonadati</taxon>
        <taxon>Pseudomonadota</taxon>
        <taxon>Alphaproteobacteria</taxon>
        <taxon>Rhodobacterales</taxon>
        <taxon>Paracoccaceae</taxon>
        <taxon>Pararhodobacter</taxon>
    </lineage>
</organism>
<evidence type="ECO:0000259" key="1">
    <source>
        <dbReference type="Pfam" id="PF01575"/>
    </source>
</evidence>
<dbReference type="PANTHER" id="PTHR13078:SF56">
    <property type="entry name" value="PEROXISOMAL MULTIFUNCTIONAL ENZYME TYPE 2"/>
    <property type="match status" value="1"/>
</dbReference>
<reference evidence="3 4" key="1">
    <citation type="submission" date="2022-10" db="EMBL/GenBank/DDBJ databases">
        <title>Pararhodobacter sp. nov., isolated from marine algae.</title>
        <authorList>
            <person name="Choi B.J."/>
            <person name="Kim J.M."/>
            <person name="Lee J.K."/>
            <person name="Choi D.G."/>
            <person name="Jeon C.O."/>
        </authorList>
    </citation>
    <scope>NUCLEOTIDE SEQUENCE [LARGE SCALE GENOMIC DNA]</scope>
    <source>
        <strain evidence="3 4">ZQ420</strain>
    </source>
</reference>
<evidence type="ECO:0000259" key="2">
    <source>
        <dbReference type="Pfam" id="PF22622"/>
    </source>
</evidence>
<dbReference type="Proteomes" id="UP001208938">
    <property type="component" value="Unassembled WGS sequence"/>
</dbReference>
<protein>
    <submittedName>
        <fullName evidence="3">MaoC/PaaZ C-terminal domain-containing protein</fullName>
    </submittedName>
</protein>
<dbReference type="SUPFAM" id="SSF54637">
    <property type="entry name" value="Thioesterase/thiol ester dehydrase-isomerase"/>
    <property type="match status" value="2"/>
</dbReference>
<feature type="domain" description="MaoC-like" evidence="1">
    <location>
        <begin position="161"/>
        <end position="274"/>
    </location>
</feature>
<accession>A0ABT3H5B3</accession>
<feature type="domain" description="Peroxisomal multifunctional enzyme type 2-like N-terminal" evidence="2">
    <location>
        <begin position="18"/>
        <end position="143"/>
    </location>
</feature>
<dbReference type="PANTHER" id="PTHR13078">
    <property type="entry name" value="PEROXISOMAL MULTIFUNCTIONAL ENZYME TYPE 2-RELATED"/>
    <property type="match status" value="1"/>
</dbReference>
<evidence type="ECO:0000313" key="3">
    <source>
        <dbReference type="EMBL" id="MCW1934994.1"/>
    </source>
</evidence>
<dbReference type="Pfam" id="PF22622">
    <property type="entry name" value="MFE-2_hydrat-2_N"/>
    <property type="match status" value="1"/>
</dbReference>
<dbReference type="EMBL" id="JAPDFL010000002">
    <property type="protein sequence ID" value="MCW1934994.1"/>
    <property type="molecule type" value="Genomic_DNA"/>
</dbReference>
<evidence type="ECO:0000313" key="4">
    <source>
        <dbReference type="Proteomes" id="UP001208938"/>
    </source>
</evidence>
<comment type="caution">
    <text evidence="3">The sequence shown here is derived from an EMBL/GenBank/DDBJ whole genome shotgun (WGS) entry which is preliminary data.</text>
</comment>
<dbReference type="Pfam" id="PF01575">
    <property type="entry name" value="MaoC_dehydratas"/>
    <property type="match status" value="1"/>
</dbReference>
<keyword evidence="4" id="KW-1185">Reference proteome</keyword>
<proteinExistence type="predicted"/>
<dbReference type="InterPro" id="IPR002539">
    <property type="entry name" value="MaoC-like_dom"/>
</dbReference>
<sequence>MTITERGLLGWKFAPIPFRVTARDAIVFGLSLGLGSAPTDARQLRHVYENGLVPYPTMPVVLGSPGMWFGDAGLDARKVLHGAQALEVLAPVPLDTDLVALNAVSDLVDRGPDKGAVVEVTRRIETADGAPVAKVVSTYMCMGDGGFGGSKTRAATAPVSHPGRDADLRATIPTLPQAALLYRLNGDLNPLHADPAMAARLGFDRPILHGLCTLGHTARALIDTLCDGDATRLRSLSAKMSRPVFPGETLEVSIWREGGQVLFETAVAERGVTVLSGGCIGLEGMA</sequence>
<dbReference type="InterPro" id="IPR054357">
    <property type="entry name" value="MFE-2_N"/>
</dbReference>
<dbReference type="Gene3D" id="3.10.129.10">
    <property type="entry name" value="Hotdog Thioesterase"/>
    <property type="match status" value="1"/>
</dbReference>